<dbReference type="EMBL" id="LAZR01009083">
    <property type="protein sequence ID" value="KKM74772.1"/>
    <property type="molecule type" value="Genomic_DNA"/>
</dbReference>
<dbReference type="AlphaFoldDB" id="A0A0F9MZW2"/>
<gene>
    <name evidence="2" type="ORF">LCGC14_1396970</name>
</gene>
<accession>A0A0F9MZW2</accession>
<protein>
    <submittedName>
        <fullName evidence="2">Uncharacterized protein</fullName>
    </submittedName>
</protein>
<feature type="transmembrane region" description="Helical" evidence="1">
    <location>
        <begin position="12"/>
        <end position="31"/>
    </location>
</feature>
<evidence type="ECO:0000313" key="2">
    <source>
        <dbReference type="EMBL" id="KKM74772.1"/>
    </source>
</evidence>
<feature type="transmembrane region" description="Helical" evidence="1">
    <location>
        <begin position="304"/>
        <end position="331"/>
    </location>
</feature>
<feature type="transmembrane region" description="Helical" evidence="1">
    <location>
        <begin position="113"/>
        <end position="138"/>
    </location>
</feature>
<evidence type="ECO:0000256" key="1">
    <source>
        <dbReference type="SAM" id="Phobius"/>
    </source>
</evidence>
<keyword evidence="1" id="KW-1133">Transmembrane helix</keyword>
<feature type="transmembrane region" description="Helical" evidence="1">
    <location>
        <begin position="159"/>
        <end position="177"/>
    </location>
</feature>
<keyword evidence="1" id="KW-0812">Transmembrane</keyword>
<name>A0A0F9MZW2_9ZZZZ</name>
<keyword evidence="1" id="KW-0472">Membrane</keyword>
<proteinExistence type="predicted"/>
<comment type="caution">
    <text evidence="2">The sequence shown here is derived from an EMBL/GenBank/DDBJ whole genome shotgun (WGS) entry which is preliminary data.</text>
</comment>
<sequence>MSILIFSHRRAAYLVLAVGIVLGSMGLTYSGPFIKGAKEYTQEIAKSAATAYLSLRLINAAISFAEEVEVGGSIIAVNGSAQPFKVLEPIDDAVERLSTAIFLVGAVSGVLAVVLPVLGSVTLVLIGGSLTILAALALSRLDFFGRTFLTNFSLGTARLGILGFLIVVAFTISSWFADGVSNSAWGEYQRTLTSIAQQMPDLANAGLSETDTRRESAPEEHTAIIEPEAIEAEKENAGILGIIGNGLKTTGDGVVNITSAAIAGMGDLTTGAVDGVKGAASSATMSYNNAKNILTVLTAQSDDLVLSLMGVFAAFLFKTVVCPMLILAGLWKLMGTYNVIRRDEQKPTY</sequence>
<reference evidence="2" key="1">
    <citation type="journal article" date="2015" name="Nature">
        <title>Complex archaea that bridge the gap between prokaryotes and eukaryotes.</title>
        <authorList>
            <person name="Spang A."/>
            <person name="Saw J.H."/>
            <person name="Jorgensen S.L."/>
            <person name="Zaremba-Niedzwiedzka K."/>
            <person name="Martijn J."/>
            <person name="Lind A.E."/>
            <person name="van Eijk R."/>
            <person name="Schleper C."/>
            <person name="Guy L."/>
            <person name="Ettema T.J."/>
        </authorList>
    </citation>
    <scope>NUCLEOTIDE SEQUENCE</scope>
</reference>
<organism evidence="2">
    <name type="scientific">marine sediment metagenome</name>
    <dbReference type="NCBI Taxonomy" id="412755"/>
    <lineage>
        <taxon>unclassified sequences</taxon>
        <taxon>metagenomes</taxon>
        <taxon>ecological metagenomes</taxon>
    </lineage>
</organism>